<feature type="transmembrane region" description="Helical" evidence="1">
    <location>
        <begin position="12"/>
        <end position="32"/>
    </location>
</feature>
<evidence type="ECO:0000313" key="3">
    <source>
        <dbReference type="EMBL" id="SHH88044.1"/>
    </source>
</evidence>
<feature type="domain" description="CAAX prenyl protease 2/Lysostaphin resistance protein A-like" evidence="2">
    <location>
        <begin position="120"/>
        <end position="205"/>
    </location>
</feature>
<feature type="transmembrane region" description="Helical" evidence="1">
    <location>
        <begin position="160"/>
        <end position="187"/>
    </location>
</feature>
<feature type="transmembrane region" description="Helical" evidence="1">
    <location>
        <begin position="248"/>
        <end position="270"/>
    </location>
</feature>
<dbReference type="PANTHER" id="PTHR36435:SF1">
    <property type="entry name" value="CAAX AMINO TERMINAL PROTEASE FAMILY PROTEIN"/>
    <property type="match status" value="1"/>
</dbReference>
<evidence type="ECO:0000259" key="2">
    <source>
        <dbReference type="Pfam" id="PF02517"/>
    </source>
</evidence>
<proteinExistence type="predicted"/>
<dbReference type="PANTHER" id="PTHR36435">
    <property type="entry name" value="SLR1288 PROTEIN"/>
    <property type="match status" value="1"/>
</dbReference>
<evidence type="ECO:0000256" key="1">
    <source>
        <dbReference type="SAM" id="Phobius"/>
    </source>
</evidence>
<keyword evidence="4" id="KW-1185">Reference proteome</keyword>
<feature type="transmembrane region" description="Helical" evidence="1">
    <location>
        <begin position="120"/>
        <end position="139"/>
    </location>
</feature>
<feature type="transmembrane region" description="Helical" evidence="1">
    <location>
        <begin position="296"/>
        <end position="314"/>
    </location>
</feature>
<dbReference type="OrthoDB" id="2035856at2"/>
<dbReference type="InterPro" id="IPR003675">
    <property type="entry name" value="Rce1/LyrA-like_dom"/>
</dbReference>
<dbReference type="GO" id="GO:0004175">
    <property type="term" value="F:endopeptidase activity"/>
    <property type="evidence" value="ECO:0007669"/>
    <property type="project" value="UniProtKB-ARBA"/>
</dbReference>
<feature type="transmembrane region" description="Helical" evidence="1">
    <location>
        <begin position="38"/>
        <end position="59"/>
    </location>
</feature>
<organism evidence="3 4">
    <name type="scientific">Clostridium grantii DSM 8605</name>
    <dbReference type="NCBI Taxonomy" id="1121316"/>
    <lineage>
        <taxon>Bacteria</taxon>
        <taxon>Bacillati</taxon>
        <taxon>Bacillota</taxon>
        <taxon>Clostridia</taxon>
        <taxon>Eubacteriales</taxon>
        <taxon>Clostridiaceae</taxon>
        <taxon>Clostridium</taxon>
    </lineage>
</organism>
<accession>A0A1M5WLK7</accession>
<gene>
    <name evidence="3" type="ORF">SAMN02745207_02962</name>
</gene>
<dbReference type="RefSeq" id="WP_073339191.1">
    <property type="nucleotide sequence ID" value="NZ_FQXM01000018.1"/>
</dbReference>
<dbReference type="STRING" id="1121316.SAMN02745207_02962"/>
<dbReference type="EMBL" id="FQXM01000018">
    <property type="protein sequence ID" value="SHH88044.1"/>
    <property type="molecule type" value="Genomic_DNA"/>
</dbReference>
<sequence>MLDYNVRKSNIYVLIVIISSLLLKYFIAPQMAGLNLSLQFLLVFPEILLFLVSAIIYFLITKEPILPTLRLKKIPFKTILIAVGIGICSQPIAILLSLLSQLIFPNNVTQLLKMMNEIPFIYKLIIIAGVPALCEEIFARGVALKGYDDVHIVKASLMNGLIFGIMHLNGQQFLYAFVLGTLFAYMVRVTGSIFTSMIAHFTVNGIQVSMAEIAVKVSELSVKFGETSGQQVPQMGELGLNSLPLNTILLAIISYSMLACLGGGGIYLLLRSLKKTHSFNEKGINETKKVKVFDRYMIILLILFIISIAADLILG</sequence>
<dbReference type="InterPro" id="IPR052710">
    <property type="entry name" value="CAAX_protease"/>
</dbReference>
<keyword evidence="1" id="KW-0812">Transmembrane</keyword>
<dbReference type="Proteomes" id="UP000184447">
    <property type="component" value="Unassembled WGS sequence"/>
</dbReference>
<keyword evidence="1" id="KW-1133">Transmembrane helix</keyword>
<reference evidence="3 4" key="1">
    <citation type="submission" date="2016-11" db="EMBL/GenBank/DDBJ databases">
        <authorList>
            <person name="Jaros S."/>
            <person name="Januszkiewicz K."/>
            <person name="Wedrychowicz H."/>
        </authorList>
    </citation>
    <scope>NUCLEOTIDE SEQUENCE [LARGE SCALE GENOMIC DNA]</scope>
    <source>
        <strain evidence="3 4">DSM 8605</strain>
    </source>
</reference>
<dbReference type="GO" id="GO:0080120">
    <property type="term" value="P:CAAX-box protein maturation"/>
    <property type="evidence" value="ECO:0007669"/>
    <property type="project" value="UniProtKB-ARBA"/>
</dbReference>
<protein>
    <recommendedName>
        <fullName evidence="2">CAAX prenyl protease 2/Lysostaphin resistance protein A-like domain-containing protein</fullName>
    </recommendedName>
</protein>
<dbReference type="AlphaFoldDB" id="A0A1M5WLK7"/>
<dbReference type="Pfam" id="PF02517">
    <property type="entry name" value="Rce1-like"/>
    <property type="match status" value="1"/>
</dbReference>
<keyword evidence="1" id="KW-0472">Membrane</keyword>
<evidence type="ECO:0000313" key="4">
    <source>
        <dbReference type="Proteomes" id="UP000184447"/>
    </source>
</evidence>
<name>A0A1M5WLK7_9CLOT</name>
<feature type="transmembrane region" description="Helical" evidence="1">
    <location>
        <begin position="79"/>
        <end position="100"/>
    </location>
</feature>